<dbReference type="STRING" id="440168.SAMN04487974_101326"/>
<dbReference type="Proteomes" id="UP000199495">
    <property type="component" value="Unassembled WGS sequence"/>
</dbReference>
<organism evidence="1 2">
    <name type="scientific">Pelagibacterium luteolum</name>
    <dbReference type="NCBI Taxonomy" id="440168"/>
    <lineage>
        <taxon>Bacteria</taxon>
        <taxon>Pseudomonadati</taxon>
        <taxon>Pseudomonadota</taxon>
        <taxon>Alphaproteobacteria</taxon>
        <taxon>Hyphomicrobiales</taxon>
        <taxon>Devosiaceae</taxon>
        <taxon>Pelagibacterium</taxon>
    </lineage>
</organism>
<evidence type="ECO:0000313" key="1">
    <source>
        <dbReference type="EMBL" id="SDG18469.1"/>
    </source>
</evidence>
<dbReference type="CDD" id="cd04645">
    <property type="entry name" value="LbH_gamma_CA_like"/>
    <property type="match status" value="1"/>
</dbReference>
<dbReference type="PANTHER" id="PTHR13061">
    <property type="entry name" value="DYNACTIN SUBUNIT P25"/>
    <property type="match status" value="1"/>
</dbReference>
<protein>
    <submittedName>
        <fullName evidence="1">Carbonic anhydrase or acetyltransferase, isoleucine patch superfamily</fullName>
    </submittedName>
</protein>
<accession>A0A1G7S7K9</accession>
<dbReference type="AlphaFoldDB" id="A0A1G7S7K9"/>
<keyword evidence="2" id="KW-1185">Reference proteome</keyword>
<gene>
    <name evidence="1" type="ORF">SAMN04487974_101326</name>
</gene>
<dbReference type="InterPro" id="IPR047324">
    <property type="entry name" value="LbH_gamma_CA-like"/>
</dbReference>
<dbReference type="SUPFAM" id="SSF51161">
    <property type="entry name" value="Trimeric LpxA-like enzymes"/>
    <property type="match status" value="1"/>
</dbReference>
<evidence type="ECO:0000313" key="2">
    <source>
        <dbReference type="Proteomes" id="UP000199495"/>
    </source>
</evidence>
<name>A0A1G7S7K9_9HYPH</name>
<keyword evidence="1" id="KW-0808">Transferase</keyword>
<dbReference type="GO" id="GO:0016740">
    <property type="term" value="F:transferase activity"/>
    <property type="evidence" value="ECO:0007669"/>
    <property type="project" value="UniProtKB-KW"/>
</dbReference>
<reference evidence="1 2" key="1">
    <citation type="submission" date="2016-10" db="EMBL/GenBank/DDBJ databases">
        <authorList>
            <person name="de Groot N.N."/>
        </authorList>
    </citation>
    <scope>NUCLEOTIDE SEQUENCE [LARGE SCALE GENOMIC DNA]</scope>
    <source>
        <strain evidence="1 2">CGMCC 1.10267</strain>
    </source>
</reference>
<dbReference type="Gene3D" id="2.160.10.10">
    <property type="entry name" value="Hexapeptide repeat proteins"/>
    <property type="match status" value="1"/>
</dbReference>
<dbReference type="InterPro" id="IPR001451">
    <property type="entry name" value="Hexapep"/>
</dbReference>
<dbReference type="Pfam" id="PF00132">
    <property type="entry name" value="Hexapep"/>
    <property type="match status" value="1"/>
</dbReference>
<dbReference type="PANTHER" id="PTHR13061:SF29">
    <property type="entry name" value="GAMMA CARBONIC ANHYDRASE-LIKE 1, MITOCHONDRIAL-RELATED"/>
    <property type="match status" value="1"/>
</dbReference>
<dbReference type="EMBL" id="FNCS01000001">
    <property type="protein sequence ID" value="SDG18469.1"/>
    <property type="molecule type" value="Genomic_DNA"/>
</dbReference>
<dbReference type="InterPro" id="IPR011004">
    <property type="entry name" value="Trimer_LpxA-like_sf"/>
</dbReference>
<proteinExistence type="predicted"/>
<sequence>MSKRIRCLETVVTLISFAGQAPEIARDAGYVAPSAQIIGRVHVAPASSVWFGAVLRGDNDWIAIGQGSNVQDNCVLHTDIGYPLTIGENCTIGHLACLHGCTIGDGSLIGMGATVLNGASIGKGCLIGAKALIPEGMVIPGGSLVLGVPGRVARRLDDAAIGRLLESAKGYREKSAQYAQSCVIIS</sequence>
<dbReference type="InterPro" id="IPR050484">
    <property type="entry name" value="Transf_Hexapept/Carb_Anhydrase"/>
</dbReference>